<evidence type="ECO:0000313" key="11">
    <source>
        <dbReference type="EMBL" id="WUT83265.1"/>
    </source>
</evidence>
<dbReference type="RefSeq" id="WP_329398794.1">
    <property type="nucleotide sequence ID" value="NZ_CP109019.1"/>
</dbReference>
<evidence type="ECO:0000256" key="6">
    <source>
        <dbReference type="ARBA" id="ARBA00023172"/>
    </source>
</evidence>
<evidence type="ECO:0000256" key="3">
    <source>
        <dbReference type="ARBA" id="ARBA00022723"/>
    </source>
</evidence>
<keyword evidence="5" id="KW-0238">DNA-binding</keyword>
<keyword evidence="3" id="KW-0479">Metal-binding</keyword>
<dbReference type="InterPro" id="IPR001959">
    <property type="entry name" value="Transposase"/>
</dbReference>
<feature type="domain" description="Cas12f1-like TNB" evidence="9">
    <location>
        <begin position="330"/>
        <end position="390"/>
    </location>
</feature>
<name>A0ABZ1XIA9_9ACTN</name>
<comment type="similarity">
    <text evidence="1">In the C-terminal section; belongs to the transposase 35 family.</text>
</comment>
<feature type="region of interest" description="Disordered" evidence="7">
    <location>
        <begin position="409"/>
        <end position="472"/>
    </location>
</feature>
<accession>A0ABZ1XIA9</accession>
<protein>
    <submittedName>
        <fullName evidence="11">Transposase</fullName>
    </submittedName>
</protein>
<dbReference type="InterPro" id="IPR021027">
    <property type="entry name" value="Transposase_put_HTH"/>
</dbReference>
<evidence type="ECO:0000313" key="12">
    <source>
        <dbReference type="Proteomes" id="UP001432060"/>
    </source>
</evidence>
<reference evidence="11" key="1">
    <citation type="submission" date="2022-10" db="EMBL/GenBank/DDBJ databases">
        <title>The complete genomes of actinobacterial strains from the NBC collection.</title>
        <authorList>
            <person name="Joergensen T.S."/>
            <person name="Alvarez Arevalo M."/>
            <person name="Sterndorff E.B."/>
            <person name="Faurdal D."/>
            <person name="Vuksanovic O."/>
            <person name="Mourched A.-S."/>
            <person name="Charusanti P."/>
            <person name="Shaw S."/>
            <person name="Blin K."/>
            <person name="Weber T."/>
        </authorList>
    </citation>
    <scope>NUCLEOTIDE SEQUENCE</scope>
    <source>
        <strain evidence="11">NBC_00668</strain>
    </source>
</reference>
<dbReference type="Pfam" id="PF12323">
    <property type="entry name" value="HTH_OrfB_IS605"/>
    <property type="match status" value="1"/>
</dbReference>
<evidence type="ECO:0000256" key="7">
    <source>
        <dbReference type="SAM" id="MobiDB-lite"/>
    </source>
</evidence>
<proteinExistence type="inferred from homology"/>
<dbReference type="Pfam" id="PF07282">
    <property type="entry name" value="Cas12f1-like_TNB"/>
    <property type="match status" value="1"/>
</dbReference>
<evidence type="ECO:0000256" key="5">
    <source>
        <dbReference type="ARBA" id="ARBA00023125"/>
    </source>
</evidence>
<keyword evidence="2" id="KW-0815">Transposition</keyword>
<keyword evidence="4" id="KW-0862">Zinc</keyword>
<organism evidence="11 12">
    <name type="scientific">Streptomyces melanogenes</name>
    <dbReference type="NCBI Taxonomy" id="67326"/>
    <lineage>
        <taxon>Bacteria</taxon>
        <taxon>Bacillati</taxon>
        <taxon>Actinomycetota</taxon>
        <taxon>Actinomycetes</taxon>
        <taxon>Kitasatosporales</taxon>
        <taxon>Streptomycetaceae</taxon>
        <taxon>Streptomyces</taxon>
    </lineage>
</organism>
<evidence type="ECO:0000256" key="1">
    <source>
        <dbReference type="ARBA" id="ARBA00008761"/>
    </source>
</evidence>
<dbReference type="Proteomes" id="UP001432060">
    <property type="component" value="Chromosome"/>
</dbReference>
<keyword evidence="6" id="KW-0233">DNA recombination</keyword>
<evidence type="ECO:0000259" key="9">
    <source>
        <dbReference type="Pfam" id="PF07282"/>
    </source>
</evidence>
<dbReference type="NCBIfam" id="NF040570">
    <property type="entry name" value="guided_TnpB"/>
    <property type="match status" value="1"/>
</dbReference>
<evidence type="ECO:0000259" key="8">
    <source>
        <dbReference type="Pfam" id="PF01385"/>
    </source>
</evidence>
<feature type="domain" description="Probable transposase IS891/IS1136/IS1341" evidence="8">
    <location>
        <begin position="175"/>
        <end position="299"/>
    </location>
</feature>
<gene>
    <name evidence="11" type="ORF">OG515_14140</name>
</gene>
<keyword evidence="12" id="KW-1185">Reference proteome</keyword>
<dbReference type="Pfam" id="PF01385">
    <property type="entry name" value="OrfB_IS605"/>
    <property type="match status" value="1"/>
</dbReference>
<evidence type="ECO:0000256" key="4">
    <source>
        <dbReference type="ARBA" id="ARBA00022833"/>
    </source>
</evidence>
<feature type="domain" description="Transposase putative helix-turn-helix" evidence="10">
    <location>
        <begin position="15"/>
        <end position="52"/>
    </location>
</feature>
<evidence type="ECO:0000256" key="2">
    <source>
        <dbReference type="ARBA" id="ARBA00022578"/>
    </source>
</evidence>
<dbReference type="InterPro" id="IPR010095">
    <property type="entry name" value="Cas12f1-like_TNB"/>
</dbReference>
<feature type="compositionally biased region" description="Basic and acidic residues" evidence="7">
    <location>
        <begin position="445"/>
        <end position="455"/>
    </location>
</feature>
<evidence type="ECO:0000259" key="10">
    <source>
        <dbReference type="Pfam" id="PF12323"/>
    </source>
</evidence>
<dbReference type="EMBL" id="CP109019">
    <property type="protein sequence ID" value="WUT83265.1"/>
    <property type="molecule type" value="Genomic_DNA"/>
</dbReference>
<sequence>MARRSAHATDVGRVYRLYPTPAQAERLTRWGHTCRAVWNLALEQRIYVHRQRRQCLRADEQCAYLTQARHDIEWIGELPSQTPQQILRRLDRAYDNFWNKDHPAGFPRFKRRCARLSVPFPGQAVRVTKVNRRWATVRIPKLGEVRFRLSRALGGEVVNATIRTDASGRWSISFTVRTGKAATPANGLPPVGVDFGVKQSAFLSDETGPRLMRPSLTDGERRRLDGLERRKARQIRHARGHRGGRYSKRLRRTLGEIARLKARQARRRLDFTHKLTADLAKNHGLVAVENLRVKAMTKSAKGTARDPGQRVSRKAGLNRGVLDNLPGERRRQLAYKCPLYGAVLVTVEAAGTSQTCGVCLHRDPASRIDRDRFVCTRCGHVDDADHNASVVTLDRALRSEAGMALAAGQCGEQHAPTGRTRPVMPGSRAGRTREPLAPLLSGGKESPHVSAERMSTKIPVSSSAASAPKLTP</sequence>